<dbReference type="InterPro" id="IPR038063">
    <property type="entry name" value="Transpep_catalytic_dom"/>
</dbReference>
<evidence type="ECO:0000256" key="5">
    <source>
        <dbReference type="ARBA" id="ARBA00023316"/>
    </source>
</evidence>
<name>A0A370HDX0_9NOCA</name>
<dbReference type="GO" id="GO:0071555">
    <property type="term" value="P:cell wall organization"/>
    <property type="evidence" value="ECO:0007669"/>
    <property type="project" value="UniProtKB-UniRule"/>
</dbReference>
<evidence type="ECO:0000313" key="8">
    <source>
        <dbReference type="EMBL" id="RDI55434.1"/>
    </source>
</evidence>
<keyword evidence="3 6" id="KW-0133">Cell shape</keyword>
<organism evidence="8 9">
    <name type="scientific">Nocardia mexicana</name>
    <dbReference type="NCBI Taxonomy" id="279262"/>
    <lineage>
        <taxon>Bacteria</taxon>
        <taxon>Bacillati</taxon>
        <taxon>Actinomycetota</taxon>
        <taxon>Actinomycetes</taxon>
        <taxon>Mycobacteriales</taxon>
        <taxon>Nocardiaceae</taxon>
        <taxon>Nocardia</taxon>
    </lineage>
</organism>
<keyword evidence="9" id="KW-1185">Reference proteome</keyword>
<gene>
    <name evidence="8" type="ORF">DFR68_101267</name>
</gene>
<dbReference type="GO" id="GO:0018104">
    <property type="term" value="P:peptidoglycan-protein cross-linking"/>
    <property type="evidence" value="ECO:0007669"/>
    <property type="project" value="TreeGrafter"/>
</dbReference>
<keyword evidence="5 6" id="KW-0961">Cell wall biogenesis/degradation</keyword>
<keyword evidence="2" id="KW-0808">Transferase</keyword>
<dbReference type="PANTHER" id="PTHR30582:SF33">
    <property type="entry name" value="EXPORTED PROTEIN"/>
    <property type="match status" value="1"/>
</dbReference>
<sequence>MLETVLSPAIAAGEAREVGGSMSGKRYLGWTVRSAVCMGVASAGLFIAGPAAAEPLWPGGPDFGTPAIPGMPAIVPPAPVLAPCTKEGARVCMRLSTNEAWLLDGDGKVVYGPTPISHGRPGYETPPGVFRAAFKKEYHWSTMHHAEMRWAVFFNGDIATHIGPIEEQSHGCIRMTPDGAKALYDHVSNGDIFELVV</sequence>
<dbReference type="EMBL" id="QQAZ01000001">
    <property type="protein sequence ID" value="RDI55434.1"/>
    <property type="molecule type" value="Genomic_DNA"/>
</dbReference>
<dbReference type="UniPathway" id="UPA00219"/>
<dbReference type="PROSITE" id="PS52029">
    <property type="entry name" value="LD_TPASE"/>
    <property type="match status" value="1"/>
</dbReference>
<dbReference type="GO" id="GO:0005576">
    <property type="term" value="C:extracellular region"/>
    <property type="evidence" value="ECO:0007669"/>
    <property type="project" value="TreeGrafter"/>
</dbReference>
<keyword evidence="4 6" id="KW-0573">Peptidoglycan synthesis</keyword>
<evidence type="ECO:0000256" key="2">
    <source>
        <dbReference type="ARBA" id="ARBA00022679"/>
    </source>
</evidence>
<dbReference type="RefSeq" id="WP_246010660.1">
    <property type="nucleotide sequence ID" value="NZ_QQAZ01000001.1"/>
</dbReference>
<evidence type="ECO:0000259" key="7">
    <source>
        <dbReference type="PROSITE" id="PS52029"/>
    </source>
</evidence>
<comment type="pathway">
    <text evidence="1 6">Cell wall biogenesis; peptidoglycan biosynthesis.</text>
</comment>
<accession>A0A370HDX0</accession>
<feature type="domain" description="L,D-TPase catalytic" evidence="7">
    <location>
        <begin position="89"/>
        <end position="196"/>
    </location>
</feature>
<dbReference type="InterPro" id="IPR005490">
    <property type="entry name" value="LD_TPept_cat_dom"/>
</dbReference>
<dbReference type="GO" id="GO:0016740">
    <property type="term" value="F:transferase activity"/>
    <property type="evidence" value="ECO:0007669"/>
    <property type="project" value="UniProtKB-KW"/>
</dbReference>
<reference evidence="8 9" key="1">
    <citation type="submission" date="2018-07" db="EMBL/GenBank/DDBJ databases">
        <title>Genomic Encyclopedia of Type Strains, Phase IV (KMG-IV): sequencing the most valuable type-strain genomes for metagenomic binning, comparative biology and taxonomic classification.</title>
        <authorList>
            <person name="Goeker M."/>
        </authorList>
    </citation>
    <scope>NUCLEOTIDE SEQUENCE [LARGE SCALE GENOMIC DNA]</scope>
    <source>
        <strain evidence="8 9">DSM 44952</strain>
    </source>
</reference>
<feature type="active site" description="Nucleophile" evidence="6">
    <location>
        <position position="172"/>
    </location>
</feature>
<dbReference type="AlphaFoldDB" id="A0A370HDX0"/>
<evidence type="ECO:0000256" key="3">
    <source>
        <dbReference type="ARBA" id="ARBA00022960"/>
    </source>
</evidence>
<proteinExistence type="predicted"/>
<dbReference type="InterPro" id="IPR050979">
    <property type="entry name" value="LD-transpeptidase"/>
</dbReference>
<dbReference type="Gene3D" id="2.40.440.10">
    <property type="entry name" value="L,D-transpeptidase catalytic domain-like"/>
    <property type="match status" value="1"/>
</dbReference>
<dbReference type="GO" id="GO:0008360">
    <property type="term" value="P:regulation of cell shape"/>
    <property type="evidence" value="ECO:0007669"/>
    <property type="project" value="UniProtKB-UniRule"/>
</dbReference>
<dbReference type="CDD" id="cd16913">
    <property type="entry name" value="YkuD_like"/>
    <property type="match status" value="1"/>
</dbReference>
<evidence type="ECO:0000313" key="9">
    <source>
        <dbReference type="Proteomes" id="UP000255355"/>
    </source>
</evidence>
<dbReference type="GO" id="GO:0071972">
    <property type="term" value="F:peptidoglycan L,D-transpeptidase activity"/>
    <property type="evidence" value="ECO:0007669"/>
    <property type="project" value="TreeGrafter"/>
</dbReference>
<dbReference type="Proteomes" id="UP000255355">
    <property type="component" value="Unassembled WGS sequence"/>
</dbReference>
<dbReference type="STRING" id="1210089.GCA_001613165_04555"/>
<evidence type="ECO:0000256" key="1">
    <source>
        <dbReference type="ARBA" id="ARBA00004752"/>
    </source>
</evidence>
<feature type="active site" description="Proton donor/acceptor" evidence="6">
    <location>
        <position position="161"/>
    </location>
</feature>
<evidence type="ECO:0000256" key="4">
    <source>
        <dbReference type="ARBA" id="ARBA00022984"/>
    </source>
</evidence>
<protein>
    <submittedName>
        <fullName evidence="8">L,D-transpeptidase-like protein</fullName>
    </submittedName>
</protein>
<comment type="caution">
    <text evidence="8">The sequence shown here is derived from an EMBL/GenBank/DDBJ whole genome shotgun (WGS) entry which is preliminary data.</text>
</comment>
<dbReference type="SUPFAM" id="SSF141523">
    <property type="entry name" value="L,D-transpeptidase catalytic domain-like"/>
    <property type="match status" value="1"/>
</dbReference>
<dbReference type="PANTHER" id="PTHR30582">
    <property type="entry name" value="L,D-TRANSPEPTIDASE"/>
    <property type="match status" value="1"/>
</dbReference>
<evidence type="ECO:0000256" key="6">
    <source>
        <dbReference type="PROSITE-ProRule" id="PRU01373"/>
    </source>
</evidence>
<dbReference type="Pfam" id="PF03734">
    <property type="entry name" value="YkuD"/>
    <property type="match status" value="1"/>
</dbReference>